<evidence type="ECO:0000313" key="1">
    <source>
        <dbReference type="EMBL" id="VUZ50811.1"/>
    </source>
</evidence>
<sequence>MERNNEGRRGRANHWDTFREREGEKARIGKRARIPPSGLHVTALGPRLPTLLSSSPTPALYY</sequence>
<evidence type="ECO:0000313" key="2">
    <source>
        <dbReference type="Proteomes" id="UP000321570"/>
    </source>
</evidence>
<dbReference type="AlphaFoldDB" id="A0A564YU60"/>
<reference evidence="1 2" key="1">
    <citation type="submission" date="2019-07" db="EMBL/GenBank/DDBJ databases">
        <authorList>
            <person name="Jastrzebski P J."/>
            <person name="Paukszto L."/>
            <person name="Jastrzebski P J."/>
        </authorList>
    </citation>
    <scope>NUCLEOTIDE SEQUENCE [LARGE SCALE GENOMIC DNA]</scope>
    <source>
        <strain evidence="1 2">WMS-il1</strain>
    </source>
</reference>
<gene>
    <name evidence="1" type="ORF">WMSIL1_LOCUS9689</name>
</gene>
<name>A0A564YU60_HYMDI</name>
<dbReference type="EMBL" id="CABIJS010000399">
    <property type="protein sequence ID" value="VUZ50811.1"/>
    <property type="molecule type" value="Genomic_DNA"/>
</dbReference>
<dbReference type="Proteomes" id="UP000321570">
    <property type="component" value="Unassembled WGS sequence"/>
</dbReference>
<proteinExistence type="predicted"/>
<protein>
    <submittedName>
        <fullName evidence="1">Uncharacterized protein</fullName>
    </submittedName>
</protein>
<organism evidence="1 2">
    <name type="scientific">Hymenolepis diminuta</name>
    <name type="common">Rat tapeworm</name>
    <dbReference type="NCBI Taxonomy" id="6216"/>
    <lineage>
        <taxon>Eukaryota</taxon>
        <taxon>Metazoa</taxon>
        <taxon>Spiralia</taxon>
        <taxon>Lophotrochozoa</taxon>
        <taxon>Platyhelminthes</taxon>
        <taxon>Cestoda</taxon>
        <taxon>Eucestoda</taxon>
        <taxon>Cyclophyllidea</taxon>
        <taxon>Hymenolepididae</taxon>
        <taxon>Hymenolepis</taxon>
    </lineage>
</organism>
<keyword evidence="2" id="KW-1185">Reference proteome</keyword>
<accession>A0A564YU60</accession>